<dbReference type="Pfam" id="PF01549">
    <property type="entry name" value="ShK"/>
    <property type="match status" value="2"/>
</dbReference>
<evidence type="ECO:0000313" key="6">
    <source>
        <dbReference type="Proteomes" id="UP000274131"/>
    </source>
</evidence>
<evidence type="ECO:0000313" key="7">
    <source>
        <dbReference type="WBParaSite" id="EVEC_0000588701-mRNA-1"/>
    </source>
</evidence>
<evidence type="ECO:0000313" key="5">
    <source>
        <dbReference type="EMBL" id="VDD90747.1"/>
    </source>
</evidence>
<gene>
    <name evidence="5" type="ORF">EVEC_LOCUS5498</name>
</gene>
<dbReference type="AlphaFoldDB" id="A0A0N4V6K1"/>
<keyword evidence="2" id="KW-1015">Disulfide bond</keyword>
<comment type="caution">
    <text evidence="3">Lacks conserved residue(s) required for the propagation of feature annotation.</text>
</comment>
<dbReference type="OrthoDB" id="5863778at2759"/>
<dbReference type="EMBL" id="UXUI01008182">
    <property type="protein sequence ID" value="VDD90747.1"/>
    <property type="molecule type" value="Genomic_DNA"/>
</dbReference>
<evidence type="ECO:0000259" key="4">
    <source>
        <dbReference type="PROSITE" id="PS51670"/>
    </source>
</evidence>
<proteinExistence type="predicted"/>
<keyword evidence="6" id="KW-1185">Reference proteome</keyword>
<dbReference type="FunFam" id="1.10.10.1940:FF:000002">
    <property type="entry name" value="PHAryngeal gland Toxin-related"/>
    <property type="match status" value="2"/>
</dbReference>
<reference evidence="5 6" key="2">
    <citation type="submission" date="2018-10" db="EMBL/GenBank/DDBJ databases">
        <authorList>
            <consortium name="Pathogen Informatics"/>
        </authorList>
    </citation>
    <scope>NUCLEOTIDE SEQUENCE [LARGE SCALE GENOMIC DNA]</scope>
</reference>
<feature type="domain" description="ShKT" evidence="4">
    <location>
        <begin position="60"/>
        <end position="99"/>
    </location>
</feature>
<evidence type="ECO:0000256" key="1">
    <source>
        <dbReference type="ARBA" id="ARBA00022729"/>
    </source>
</evidence>
<keyword evidence="1" id="KW-0732">Signal</keyword>
<sequence length="99" mass="10565">MVPVVTTATTCVDLALPGRPSDCPANANLCQNNLYRALMQQQCPRTCGYCTVVQSTNSSCVDMNLPGRPSDCPALASLCTNAIYQSLMTQQCPRTCGLC</sequence>
<dbReference type="PANTHER" id="PTHR46219:SF5">
    <property type="entry name" value="SHKT DOMAIN-CONTAINING PROTEIN"/>
    <property type="match status" value="1"/>
</dbReference>
<feature type="domain" description="ShKT" evidence="4">
    <location>
        <begin position="11"/>
        <end position="50"/>
    </location>
</feature>
<dbReference type="WBParaSite" id="EVEC_0000588701-mRNA-1">
    <property type="protein sequence ID" value="EVEC_0000588701-mRNA-1"/>
    <property type="gene ID" value="EVEC_0000588701"/>
</dbReference>
<dbReference type="PROSITE" id="PS51670">
    <property type="entry name" value="SHKT"/>
    <property type="match status" value="2"/>
</dbReference>
<protein>
    <submittedName>
        <fullName evidence="7">ShTK domain protein</fullName>
    </submittedName>
</protein>
<dbReference type="SMART" id="SM00254">
    <property type="entry name" value="ShKT"/>
    <property type="match status" value="2"/>
</dbReference>
<evidence type="ECO:0000256" key="3">
    <source>
        <dbReference type="PROSITE-ProRule" id="PRU01005"/>
    </source>
</evidence>
<evidence type="ECO:0000256" key="2">
    <source>
        <dbReference type="ARBA" id="ARBA00023157"/>
    </source>
</evidence>
<dbReference type="PANTHER" id="PTHR46219">
    <property type="entry name" value="PROTEIN CBG11138"/>
    <property type="match status" value="1"/>
</dbReference>
<accession>A0A0N4V6K1</accession>
<dbReference type="STRING" id="51028.A0A0N4V6K1"/>
<dbReference type="Proteomes" id="UP000274131">
    <property type="component" value="Unassembled WGS sequence"/>
</dbReference>
<organism evidence="7">
    <name type="scientific">Enterobius vermicularis</name>
    <name type="common">Human pinworm</name>
    <dbReference type="NCBI Taxonomy" id="51028"/>
    <lineage>
        <taxon>Eukaryota</taxon>
        <taxon>Metazoa</taxon>
        <taxon>Ecdysozoa</taxon>
        <taxon>Nematoda</taxon>
        <taxon>Chromadorea</taxon>
        <taxon>Rhabditida</taxon>
        <taxon>Spirurina</taxon>
        <taxon>Oxyuridomorpha</taxon>
        <taxon>Oxyuroidea</taxon>
        <taxon>Oxyuridae</taxon>
        <taxon>Enterobius</taxon>
    </lineage>
</organism>
<reference evidence="7" key="1">
    <citation type="submission" date="2017-02" db="UniProtKB">
        <authorList>
            <consortium name="WormBaseParasite"/>
        </authorList>
    </citation>
    <scope>IDENTIFICATION</scope>
</reference>
<name>A0A0N4V6K1_ENTVE</name>
<dbReference type="InterPro" id="IPR003582">
    <property type="entry name" value="ShKT_dom"/>
</dbReference>
<dbReference type="Gene3D" id="1.10.10.1940">
    <property type="match status" value="2"/>
</dbReference>